<evidence type="ECO:0000313" key="2">
    <source>
        <dbReference type="Proteomes" id="UP000317010"/>
    </source>
</evidence>
<proteinExistence type="predicted"/>
<organism evidence="1 2">
    <name type="scientific">Mucilaginibacter frigoritolerans</name>
    <dbReference type="NCBI Taxonomy" id="652788"/>
    <lineage>
        <taxon>Bacteria</taxon>
        <taxon>Pseudomonadati</taxon>
        <taxon>Bacteroidota</taxon>
        <taxon>Sphingobacteriia</taxon>
        <taxon>Sphingobacteriales</taxon>
        <taxon>Sphingobacteriaceae</taxon>
        <taxon>Mucilaginibacter</taxon>
    </lineage>
</organism>
<dbReference type="Proteomes" id="UP000317010">
    <property type="component" value="Unassembled WGS sequence"/>
</dbReference>
<keyword evidence="2" id="KW-1185">Reference proteome</keyword>
<dbReference type="OrthoDB" id="1492863at2"/>
<evidence type="ECO:0000313" key="1">
    <source>
        <dbReference type="EMBL" id="TWI95979.1"/>
    </source>
</evidence>
<comment type="caution">
    <text evidence="1">The sequence shown here is derived from an EMBL/GenBank/DDBJ whole genome shotgun (WGS) entry which is preliminary data.</text>
</comment>
<name>A0A562TQV6_9SPHI</name>
<reference evidence="1 2" key="1">
    <citation type="submission" date="2019-07" db="EMBL/GenBank/DDBJ databases">
        <title>Genomic Encyclopedia of Archaeal and Bacterial Type Strains, Phase II (KMG-II): from individual species to whole genera.</title>
        <authorList>
            <person name="Goeker M."/>
        </authorList>
    </citation>
    <scope>NUCLEOTIDE SEQUENCE [LARGE SCALE GENOMIC DNA]</scope>
    <source>
        <strain evidence="1 2">ATCC BAA-1854</strain>
    </source>
</reference>
<dbReference type="AlphaFoldDB" id="A0A562TQV6"/>
<gene>
    <name evidence="1" type="ORF">JN11_04254</name>
</gene>
<dbReference type="RefSeq" id="WP_144915797.1">
    <property type="nucleotide sequence ID" value="NZ_VLLI01000014.1"/>
</dbReference>
<sequence>MKKALKLLSIVLILGILYLIYDDFAFDPLNVADFAKIFVGYNGKTKLVCKKDFIGITTSGDFFELYVYSLGDVKVNNNYPQFSNWENSIVTKETTIGKWRNCPINKDVIKLYRFTIGANNLNTSDCAISFKNEILNPRNFYSYISINNTEQYFFLYSSATNKLYYIRRKG</sequence>
<accession>A0A562TQV6</accession>
<dbReference type="EMBL" id="VLLI01000014">
    <property type="protein sequence ID" value="TWI95979.1"/>
    <property type="molecule type" value="Genomic_DNA"/>
</dbReference>
<protein>
    <submittedName>
        <fullName evidence="1">Uncharacterized protein</fullName>
    </submittedName>
</protein>